<dbReference type="SUPFAM" id="SSF52833">
    <property type="entry name" value="Thioredoxin-like"/>
    <property type="match status" value="1"/>
</dbReference>
<gene>
    <name evidence="7" type="ORF">SAMN04488522_104577</name>
</gene>
<dbReference type="InterPro" id="IPR000866">
    <property type="entry name" value="AhpC/TSA"/>
</dbReference>
<keyword evidence="3" id="KW-1015">Disulfide bond</keyword>
<comment type="subcellular location">
    <subcellularLocation>
        <location evidence="1">Cell envelope</location>
    </subcellularLocation>
</comment>
<name>A0A1M5HAV6_9SPHI</name>
<keyword evidence="8" id="KW-1185">Reference proteome</keyword>
<dbReference type="PANTHER" id="PTHR42852:SF6">
    <property type="entry name" value="THIOL:DISULFIDE INTERCHANGE PROTEIN DSBE"/>
    <property type="match status" value="1"/>
</dbReference>
<dbReference type="GO" id="GO:0030313">
    <property type="term" value="C:cell envelope"/>
    <property type="evidence" value="ECO:0007669"/>
    <property type="project" value="UniProtKB-SubCell"/>
</dbReference>
<dbReference type="InterPro" id="IPR036249">
    <property type="entry name" value="Thioredoxin-like_sf"/>
</dbReference>
<dbReference type="InterPro" id="IPR050553">
    <property type="entry name" value="Thioredoxin_ResA/DsbE_sf"/>
</dbReference>
<evidence type="ECO:0000259" key="6">
    <source>
        <dbReference type="PROSITE" id="PS51352"/>
    </source>
</evidence>
<dbReference type="GO" id="GO:0016491">
    <property type="term" value="F:oxidoreductase activity"/>
    <property type="evidence" value="ECO:0007669"/>
    <property type="project" value="InterPro"/>
</dbReference>
<evidence type="ECO:0000313" key="7">
    <source>
        <dbReference type="EMBL" id="SHG13008.1"/>
    </source>
</evidence>
<dbReference type="AlphaFoldDB" id="A0A1M5HAV6"/>
<evidence type="ECO:0000256" key="2">
    <source>
        <dbReference type="ARBA" id="ARBA00022748"/>
    </source>
</evidence>
<dbReference type="RefSeq" id="WP_084529154.1">
    <property type="nucleotide sequence ID" value="NZ_FQUQ01000004.1"/>
</dbReference>
<evidence type="ECO:0000256" key="4">
    <source>
        <dbReference type="ARBA" id="ARBA00023284"/>
    </source>
</evidence>
<keyword evidence="5" id="KW-0732">Signal</keyword>
<organism evidence="7 8">
    <name type="scientific">Pedobacter caeni</name>
    <dbReference type="NCBI Taxonomy" id="288992"/>
    <lineage>
        <taxon>Bacteria</taxon>
        <taxon>Pseudomonadati</taxon>
        <taxon>Bacteroidota</taxon>
        <taxon>Sphingobacteriia</taxon>
        <taxon>Sphingobacteriales</taxon>
        <taxon>Sphingobacteriaceae</taxon>
        <taxon>Pedobacter</taxon>
    </lineage>
</organism>
<feature type="signal peptide" evidence="5">
    <location>
        <begin position="1"/>
        <end position="25"/>
    </location>
</feature>
<dbReference type="GO" id="GO:0016209">
    <property type="term" value="F:antioxidant activity"/>
    <property type="evidence" value="ECO:0007669"/>
    <property type="project" value="InterPro"/>
</dbReference>
<dbReference type="Pfam" id="PF14289">
    <property type="entry name" value="DUF4369"/>
    <property type="match status" value="1"/>
</dbReference>
<dbReference type="InterPro" id="IPR013766">
    <property type="entry name" value="Thioredoxin_domain"/>
</dbReference>
<dbReference type="PROSITE" id="PS00194">
    <property type="entry name" value="THIOREDOXIN_1"/>
    <property type="match status" value="1"/>
</dbReference>
<dbReference type="EMBL" id="FQUQ01000004">
    <property type="protein sequence ID" value="SHG13008.1"/>
    <property type="molecule type" value="Genomic_DNA"/>
</dbReference>
<feature type="chain" id="PRO_5013042002" evidence="5">
    <location>
        <begin position="26"/>
        <end position="375"/>
    </location>
</feature>
<dbReference type="PROSITE" id="PS51352">
    <property type="entry name" value="THIOREDOXIN_2"/>
    <property type="match status" value="1"/>
</dbReference>
<dbReference type="STRING" id="288992.SAMN04488522_104577"/>
<dbReference type="OrthoDB" id="1069091at2"/>
<feature type="domain" description="Thioredoxin" evidence="6">
    <location>
        <begin position="233"/>
        <end position="375"/>
    </location>
</feature>
<dbReference type="Proteomes" id="UP000184287">
    <property type="component" value="Unassembled WGS sequence"/>
</dbReference>
<keyword evidence="4" id="KW-0676">Redox-active center</keyword>
<reference evidence="8" key="1">
    <citation type="submission" date="2016-11" db="EMBL/GenBank/DDBJ databases">
        <authorList>
            <person name="Varghese N."/>
            <person name="Submissions S."/>
        </authorList>
    </citation>
    <scope>NUCLEOTIDE SEQUENCE [LARGE SCALE GENOMIC DNA]</scope>
    <source>
        <strain evidence="8">DSM 16990</strain>
    </source>
</reference>
<protein>
    <submittedName>
        <fullName evidence="7">Peroxiredoxin</fullName>
    </submittedName>
</protein>
<dbReference type="InterPro" id="IPR025380">
    <property type="entry name" value="DUF4369"/>
</dbReference>
<evidence type="ECO:0000256" key="3">
    <source>
        <dbReference type="ARBA" id="ARBA00023157"/>
    </source>
</evidence>
<dbReference type="CDD" id="cd02966">
    <property type="entry name" value="TlpA_like_family"/>
    <property type="match status" value="1"/>
</dbReference>
<dbReference type="GO" id="GO:0017004">
    <property type="term" value="P:cytochrome complex assembly"/>
    <property type="evidence" value="ECO:0007669"/>
    <property type="project" value="UniProtKB-KW"/>
</dbReference>
<keyword evidence="2" id="KW-0201">Cytochrome c-type biogenesis</keyword>
<evidence type="ECO:0000256" key="5">
    <source>
        <dbReference type="SAM" id="SignalP"/>
    </source>
</evidence>
<dbReference type="PANTHER" id="PTHR42852">
    <property type="entry name" value="THIOL:DISULFIDE INTERCHANGE PROTEIN DSBE"/>
    <property type="match status" value="1"/>
</dbReference>
<accession>A0A1M5HAV6</accession>
<sequence length="375" mass="41487">MRTTLNRSILSLTMASLLGIAGANAQNTTGFSLKGELSGLKDGDKVMLIHGAGQGQIDTIFQTVKNNQFELKGTVKNGADFYSLRVENKRIRYNAFLDNSSMVLKGNAEDLSKVSLSGSASHDDYLKFNAIMAPVTAKTRALNQAYKEARTAKNEELVKTISAQFDQLEEEQAVLAKDFILQNPASYYTPYLIFNGDIEPSVTQPVYQSLSKEVKSSTYGIKVKERLEDLSRVAIGIKAPDFSALTPEGTRLSLNDVVKKGKYTLIDFWASWCGPCRQENPNLVAAYAKYHEKGLNVLGVSLDKAEGAAAWKKAIADDHLNWYQISDLKFWESPMVKLYAIRGIPHSVLVDDKGIIVAKDLRGKGLHEKLEELLK</sequence>
<proteinExistence type="predicted"/>
<dbReference type="Gene3D" id="3.40.30.10">
    <property type="entry name" value="Glutaredoxin"/>
    <property type="match status" value="1"/>
</dbReference>
<evidence type="ECO:0000256" key="1">
    <source>
        <dbReference type="ARBA" id="ARBA00004196"/>
    </source>
</evidence>
<evidence type="ECO:0000313" key="8">
    <source>
        <dbReference type="Proteomes" id="UP000184287"/>
    </source>
</evidence>
<dbReference type="Pfam" id="PF00578">
    <property type="entry name" value="AhpC-TSA"/>
    <property type="match status" value="1"/>
</dbReference>
<dbReference type="InterPro" id="IPR017937">
    <property type="entry name" value="Thioredoxin_CS"/>
</dbReference>